<dbReference type="AlphaFoldDB" id="A0A2P2QQ49"/>
<accession>A0A2P2QQ49</accession>
<dbReference type="EMBL" id="GGEC01088581">
    <property type="protein sequence ID" value="MBX69065.1"/>
    <property type="molecule type" value="Transcribed_RNA"/>
</dbReference>
<sequence length="87" mass="10163">MDQCPEGHQCQICGHATFPFGKIKRQCFMQFISLGMCFRFNENYNSEKTMHSLKMHEKLNYIINFTSTTIRPLPNANLHVILSFYLG</sequence>
<reference evidence="1" key="1">
    <citation type="submission" date="2018-02" db="EMBL/GenBank/DDBJ databases">
        <title>Rhizophora mucronata_Transcriptome.</title>
        <authorList>
            <person name="Meera S.P."/>
            <person name="Sreeshan A."/>
            <person name="Augustine A."/>
        </authorList>
    </citation>
    <scope>NUCLEOTIDE SEQUENCE</scope>
    <source>
        <tissue evidence="1">Leaf</tissue>
    </source>
</reference>
<protein>
    <submittedName>
        <fullName evidence="1">Uncharacterized protein</fullName>
    </submittedName>
</protein>
<proteinExistence type="predicted"/>
<organism evidence="1">
    <name type="scientific">Rhizophora mucronata</name>
    <name type="common">Asiatic mangrove</name>
    <dbReference type="NCBI Taxonomy" id="61149"/>
    <lineage>
        <taxon>Eukaryota</taxon>
        <taxon>Viridiplantae</taxon>
        <taxon>Streptophyta</taxon>
        <taxon>Embryophyta</taxon>
        <taxon>Tracheophyta</taxon>
        <taxon>Spermatophyta</taxon>
        <taxon>Magnoliopsida</taxon>
        <taxon>eudicotyledons</taxon>
        <taxon>Gunneridae</taxon>
        <taxon>Pentapetalae</taxon>
        <taxon>rosids</taxon>
        <taxon>fabids</taxon>
        <taxon>Malpighiales</taxon>
        <taxon>Rhizophoraceae</taxon>
        <taxon>Rhizophora</taxon>
    </lineage>
</organism>
<name>A0A2P2QQ49_RHIMU</name>
<evidence type="ECO:0000313" key="1">
    <source>
        <dbReference type="EMBL" id="MBX69065.1"/>
    </source>
</evidence>